<keyword evidence="5 6" id="KW-0687">Ribonucleoprotein</keyword>
<keyword evidence="4 6" id="KW-0689">Ribosomal protein</keyword>
<dbReference type="GO" id="GO:0005737">
    <property type="term" value="C:cytoplasm"/>
    <property type="evidence" value="ECO:0007669"/>
    <property type="project" value="UniProtKB-ARBA"/>
</dbReference>
<dbReference type="GO" id="GO:0005840">
    <property type="term" value="C:ribosome"/>
    <property type="evidence" value="ECO:0007669"/>
    <property type="project" value="UniProtKB-KW"/>
</dbReference>
<keyword evidence="9" id="KW-1185">Reference proteome</keyword>
<evidence type="ECO:0000256" key="3">
    <source>
        <dbReference type="ARBA" id="ARBA00022884"/>
    </source>
</evidence>
<dbReference type="PATRIC" id="fig|1006576.9.peg.138"/>
<evidence type="ECO:0000313" key="8">
    <source>
        <dbReference type="EMBL" id="CEP77474.1"/>
    </source>
</evidence>
<dbReference type="STRING" id="1006576.DTL3_0143"/>
<proteinExistence type="inferred from homology"/>
<evidence type="ECO:0000256" key="2">
    <source>
        <dbReference type="ARBA" id="ARBA00022730"/>
    </source>
</evidence>
<accession>A0A0C7P0C0</accession>
<evidence type="ECO:0000256" key="7">
    <source>
        <dbReference type="RuleBase" id="RU000562"/>
    </source>
</evidence>
<dbReference type="InterPro" id="IPR018258">
    <property type="entry name" value="Ribosomal_bL21_CS"/>
</dbReference>
<comment type="function">
    <text evidence="6 7">This protein binds to 23S rRNA in the presence of protein L20.</text>
</comment>
<comment type="similarity">
    <text evidence="1 6 7">Belongs to the bacterial ribosomal protein bL21 family.</text>
</comment>
<dbReference type="PANTHER" id="PTHR21349">
    <property type="entry name" value="50S RIBOSOMAL PROTEIN L21"/>
    <property type="match status" value="1"/>
</dbReference>
<keyword evidence="3 6" id="KW-0694">RNA-binding</keyword>
<dbReference type="InterPro" id="IPR001787">
    <property type="entry name" value="Ribosomal_bL21"/>
</dbReference>
<evidence type="ECO:0000256" key="5">
    <source>
        <dbReference type="ARBA" id="ARBA00023274"/>
    </source>
</evidence>
<dbReference type="Proteomes" id="UP000032809">
    <property type="component" value="Chromosome I"/>
</dbReference>
<name>A0A0C7P0C0_DEFTU</name>
<dbReference type="EMBL" id="LN824141">
    <property type="protein sequence ID" value="CEP77474.1"/>
    <property type="molecule type" value="Genomic_DNA"/>
</dbReference>
<dbReference type="NCBIfam" id="TIGR00061">
    <property type="entry name" value="L21"/>
    <property type="match status" value="1"/>
</dbReference>
<dbReference type="InterPro" id="IPR028909">
    <property type="entry name" value="bL21-like"/>
</dbReference>
<reference evidence="9" key="1">
    <citation type="submission" date="2014-11" db="EMBL/GenBank/DDBJ databases">
        <authorList>
            <person name="Wibberg D."/>
        </authorList>
    </citation>
    <scope>NUCLEOTIDE SEQUENCE [LARGE SCALE GENOMIC DNA]</scope>
    <source>
        <strain evidence="9">L3</strain>
    </source>
</reference>
<evidence type="ECO:0000256" key="1">
    <source>
        <dbReference type="ARBA" id="ARBA00008563"/>
    </source>
</evidence>
<dbReference type="SUPFAM" id="SSF141091">
    <property type="entry name" value="L21p-like"/>
    <property type="match status" value="1"/>
</dbReference>
<dbReference type="InterPro" id="IPR036164">
    <property type="entry name" value="bL21-like_sf"/>
</dbReference>
<sequence length="104" mass="12049">MYAIVDFAGKQYKVEKDQVIYTEKVKNVEPGNDLILDKVIMIKKDDEVKTGAPYVEGAKVVTEVVEHGKDRKIHIIKFKGRKNYRRKMGHRQQYTALKVKDIQG</sequence>
<dbReference type="GO" id="GO:0019843">
    <property type="term" value="F:rRNA binding"/>
    <property type="evidence" value="ECO:0007669"/>
    <property type="project" value="UniProtKB-UniRule"/>
</dbReference>
<keyword evidence="2 6" id="KW-0699">rRNA-binding</keyword>
<dbReference type="RefSeq" id="WP_045087091.1">
    <property type="nucleotide sequence ID" value="NZ_LN824141.1"/>
</dbReference>
<evidence type="ECO:0000256" key="6">
    <source>
        <dbReference type="HAMAP-Rule" id="MF_01363"/>
    </source>
</evidence>
<evidence type="ECO:0000313" key="9">
    <source>
        <dbReference type="Proteomes" id="UP000032809"/>
    </source>
</evidence>
<dbReference type="HOGENOM" id="CLU_061463_3_2_0"/>
<dbReference type="KEGG" id="dtn:DTL3_0143"/>
<dbReference type="GO" id="GO:1990904">
    <property type="term" value="C:ribonucleoprotein complex"/>
    <property type="evidence" value="ECO:0007669"/>
    <property type="project" value="UniProtKB-KW"/>
</dbReference>
<dbReference type="PROSITE" id="PS01169">
    <property type="entry name" value="RIBOSOMAL_L21"/>
    <property type="match status" value="1"/>
</dbReference>
<dbReference type="GO" id="GO:0006412">
    <property type="term" value="P:translation"/>
    <property type="evidence" value="ECO:0007669"/>
    <property type="project" value="UniProtKB-UniRule"/>
</dbReference>
<gene>
    <name evidence="6 8" type="primary">rplU</name>
    <name evidence="8" type="ORF">DTL3_0143</name>
</gene>
<protein>
    <recommendedName>
        <fullName evidence="6">Large ribosomal subunit protein bL21</fullName>
    </recommendedName>
</protein>
<comment type="subunit">
    <text evidence="6">Part of the 50S ribosomal subunit. Contacts protein L20.</text>
</comment>
<dbReference type="OrthoDB" id="9813334at2"/>
<evidence type="ECO:0000256" key="4">
    <source>
        <dbReference type="ARBA" id="ARBA00022980"/>
    </source>
</evidence>
<dbReference type="PANTHER" id="PTHR21349:SF0">
    <property type="entry name" value="LARGE RIBOSOMAL SUBUNIT PROTEIN BL21M"/>
    <property type="match status" value="1"/>
</dbReference>
<dbReference type="GO" id="GO:0003735">
    <property type="term" value="F:structural constituent of ribosome"/>
    <property type="evidence" value="ECO:0007669"/>
    <property type="project" value="InterPro"/>
</dbReference>
<organism evidence="8 9">
    <name type="scientific">Defluviitoga tunisiensis</name>
    <dbReference type="NCBI Taxonomy" id="1006576"/>
    <lineage>
        <taxon>Bacteria</taxon>
        <taxon>Thermotogati</taxon>
        <taxon>Thermotogota</taxon>
        <taxon>Thermotogae</taxon>
        <taxon>Petrotogales</taxon>
        <taxon>Petrotogaceae</taxon>
        <taxon>Defluviitoga</taxon>
    </lineage>
</organism>
<dbReference type="Pfam" id="PF00829">
    <property type="entry name" value="Ribosomal_L21p"/>
    <property type="match status" value="1"/>
</dbReference>
<dbReference type="HAMAP" id="MF_01363">
    <property type="entry name" value="Ribosomal_bL21"/>
    <property type="match status" value="1"/>
</dbReference>
<dbReference type="AlphaFoldDB" id="A0A0C7P0C0"/>